<feature type="transmembrane region" description="Helical" evidence="1">
    <location>
        <begin position="101"/>
        <end position="120"/>
    </location>
</feature>
<name>A0A5B9QGS1_9BACT</name>
<keyword evidence="3" id="KW-1185">Reference proteome</keyword>
<dbReference type="OrthoDB" id="5987056at2"/>
<dbReference type="EMBL" id="CP042913">
    <property type="protein sequence ID" value="QEG33463.1"/>
    <property type="molecule type" value="Genomic_DNA"/>
</dbReference>
<organism evidence="2 3">
    <name type="scientific">Bythopirellula goksoeyrii</name>
    <dbReference type="NCBI Taxonomy" id="1400387"/>
    <lineage>
        <taxon>Bacteria</taxon>
        <taxon>Pseudomonadati</taxon>
        <taxon>Planctomycetota</taxon>
        <taxon>Planctomycetia</taxon>
        <taxon>Pirellulales</taxon>
        <taxon>Lacipirellulaceae</taxon>
        <taxon>Bythopirellula</taxon>
    </lineage>
</organism>
<keyword evidence="1" id="KW-1133">Transmembrane helix</keyword>
<evidence type="ECO:0000313" key="3">
    <source>
        <dbReference type="Proteomes" id="UP000323917"/>
    </source>
</evidence>
<gene>
    <name evidence="2" type="ORF">Pr1d_07270</name>
</gene>
<reference evidence="2 3" key="1">
    <citation type="submission" date="2019-08" db="EMBL/GenBank/DDBJ databases">
        <title>Deep-cultivation of Planctomycetes and their phenomic and genomic characterization uncovers novel biology.</title>
        <authorList>
            <person name="Wiegand S."/>
            <person name="Jogler M."/>
            <person name="Boedeker C."/>
            <person name="Pinto D."/>
            <person name="Vollmers J."/>
            <person name="Rivas-Marin E."/>
            <person name="Kohn T."/>
            <person name="Peeters S.H."/>
            <person name="Heuer A."/>
            <person name="Rast P."/>
            <person name="Oberbeckmann S."/>
            <person name="Bunk B."/>
            <person name="Jeske O."/>
            <person name="Meyerdierks A."/>
            <person name="Storesund J.E."/>
            <person name="Kallscheuer N."/>
            <person name="Luecker S."/>
            <person name="Lage O.M."/>
            <person name="Pohl T."/>
            <person name="Merkel B.J."/>
            <person name="Hornburger P."/>
            <person name="Mueller R.-W."/>
            <person name="Bruemmer F."/>
            <person name="Labrenz M."/>
            <person name="Spormann A.M."/>
            <person name="Op den Camp H."/>
            <person name="Overmann J."/>
            <person name="Amann R."/>
            <person name="Jetten M.S.M."/>
            <person name="Mascher T."/>
            <person name="Medema M.H."/>
            <person name="Devos D.P."/>
            <person name="Kaster A.-K."/>
            <person name="Ovreas L."/>
            <person name="Rohde M."/>
            <person name="Galperin M.Y."/>
            <person name="Jogler C."/>
        </authorList>
    </citation>
    <scope>NUCLEOTIDE SEQUENCE [LARGE SCALE GENOMIC DNA]</scope>
    <source>
        <strain evidence="2 3">Pr1d</strain>
    </source>
</reference>
<dbReference type="KEGG" id="bgok:Pr1d_07270"/>
<feature type="transmembrane region" description="Helical" evidence="1">
    <location>
        <begin position="71"/>
        <end position="95"/>
    </location>
</feature>
<evidence type="ECO:0008006" key="4">
    <source>
        <dbReference type="Google" id="ProtNLM"/>
    </source>
</evidence>
<dbReference type="Pfam" id="PF14248">
    <property type="entry name" value="DUF4345"/>
    <property type="match status" value="1"/>
</dbReference>
<dbReference type="Proteomes" id="UP000323917">
    <property type="component" value="Chromosome"/>
</dbReference>
<evidence type="ECO:0000256" key="1">
    <source>
        <dbReference type="SAM" id="Phobius"/>
    </source>
</evidence>
<keyword evidence="1" id="KW-0812">Transmembrane</keyword>
<proteinExistence type="predicted"/>
<feature type="transmembrane region" description="Helical" evidence="1">
    <location>
        <begin position="44"/>
        <end position="64"/>
    </location>
</feature>
<dbReference type="InterPro" id="IPR025597">
    <property type="entry name" value="DUF4345"/>
</dbReference>
<protein>
    <recommendedName>
        <fullName evidence="4">DUF4345 domain-containing protein</fullName>
    </recommendedName>
</protein>
<keyword evidence="1" id="KW-0472">Membrane</keyword>
<accession>A0A5B9QGS1</accession>
<evidence type="ECO:0000313" key="2">
    <source>
        <dbReference type="EMBL" id="QEG33463.1"/>
    </source>
</evidence>
<dbReference type="RefSeq" id="WP_148072228.1">
    <property type="nucleotide sequence ID" value="NZ_CP042913.1"/>
</dbReference>
<dbReference type="AlphaFoldDB" id="A0A5B9QGS1"/>
<sequence length="123" mass="13667">MARIYLAIVGILYLLLSAWCSLQPAKTATSIGFDLRPGSGQSEYFTVYGGLQLALGIVFLLPLVRPDFVSASLLTCLIVHASLAMMRTISLLLYGGITNPTWYFFATEWILFLATLGIWWKSR</sequence>